<evidence type="ECO:0000256" key="2">
    <source>
        <dbReference type="ARBA" id="ARBA00023121"/>
    </source>
</evidence>
<dbReference type="Proteomes" id="UP000183995">
    <property type="component" value="Unassembled WGS sequence"/>
</dbReference>
<dbReference type="InterPro" id="IPR050270">
    <property type="entry name" value="DegV_domain_contain"/>
</dbReference>
<organism evidence="3 4">
    <name type="scientific">Sporobacter termitidis DSM 10068</name>
    <dbReference type="NCBI Taxonomy" id="1123282"/>
    <lineage>
        <taxon>Bacteria</taxon>
        <taxon>Bacillati</taxon>
        <taxon>Bacillota</taxon>
        <taxon>Clostridia</taxon>
        <taxon>Eubacteriales</taxon>
        <taxon>Oscillospiraceae</taxon>
        <taxon>Sporobacter</taxon>
    </lineage>
</organism>
<dbReference type="Pfam" id="PF02645">
    <property type="entry name" value="DegV"/>
    <property type="match status" value="1"/>
</dbReference>
<keyword evidence="2" id="KW-0446">Lipid-binding</keyword>
<reference evidence="3 4" key="1">
    <citation type="submission" date="2016-11" db="EMBL/GenBank/DDBJ databases">
        <authorList>
            <person name="Jaros S."/>
            <person name="Januszkiewicz K."/>
            <person name="Wedrychowicz H."/>
        </authorList>
    </citation>
    <scope>NUCLEOTIDE SEQUENCE [LARGE SCALE GENOMIC DNA]</scope>
    <source>
        <strain evidence="3 4">DSM 10068</strain>
    </source>
</reference>
<dbReference type="Gene3D" id="2.20.28.50">
    <property type="entry name" value="degv family protein"/>
    <property type="match status" value="1"/>
</dbReference>
<name>A0A1M5YEL5_9FIRM</name>
<keyword evidence="4" id="KW-1185">Reference proteome</keyword>
<gene>
    <name evidence="3" type="ORF">SAMN02745823_02453</name>
</gene>
<dbReference type="PANTHER" id="PTHR33434">
    <property type="entry name" value="DEGV DOMAIN-CONTAINING PROTEIN DR_1986-RELATED"/>
    <property type="match status" value="1"/>
</dbReference>
<dbReference type="RefSeq" id="WP_073079397.1">
    <property type="nucleotide sequence ID" value="NZ_FQXV01000008.1"/>
</dbReference>
<dbReference type="EMBL" id="FQXV01000008">
    <property type="protein sequence ID" value="SHI10501.1"/>
    <property type="molecule type" value="Genomic_DNA"/>
</dbReference>
<evidence type="ECO:0000313" key="4">
    <source>
        <dbReference type="Proteomes" id="UP000183995"/>
    </source>
</evidence>
<proteinExistence type="predicted"/>
<dbReference type="AlphaFoldDB" id="A0A1M5YEL5"/>
<dbReference type="SUPFAM" id="SSF82549">
    <property type="entry name" value="DAK1/DegV-like"/>
    <property type="match status" value="1"/>
</dbReference>
<dbReference type="InterPro" id="IPR043168">
    <property type="entry name" value="DegV_C"/>
</dbReference>
<dbReference type="NCBIfam" id="TIGR00762">
    <property type="entry name" value="DegV"/>
    <property type="match status" value="1"/>
</dbReference>
<dbReference type="STRING" id="1123282.SAMN02745823_02453"/>
<dbReference type="PANTHER" id="PTHR33434:SF3">
    <property type="entry name" value="DEGV DOMAIN-CONTAINING PROTEIN YITS"/>
    <property type="match status" value="1"/>
</dbReference>
<protein>
    <submittedName>
        <fullName evidence="3">EDD domain protein, DegV family</fullName>
    </submittedName>
</protein>
<dbReference type="OrthoDB" id="9780660at2"/>
<dbReference type="InterPro" id="IPR003797">
    <property type="entry name" value="DegV"/>
</dbReference>
<accession>A0A1M5YEL5</accession>
<dbReference type="Gene3D" id="3.40.50.10440">
    <property type="entry name" value="Dihydroxyacetone kinase, domain 1"/>
    <property type="match status" value="1"/>
</dbReference>
<comment type="function">
    <text evidence="1">May bind long-chain fatty acids, such as palmitate, and may play a role in lipid transport or fatty acid metabolism.</text>
</comment>
<dbReference type="Gene3D" id="3.30.1180.10">
    <property type="match status" value="1"/>
</dbReference>
<sequence length="295" mass="33022">MTNYKITCSSTADLPRSYFESKDIPYVCYHFEMDGKLYPDDLGKTVPFKEFYDRIDAGAMPVTSQVNVEEFKKFFEPVLAEGMDLLHIEMSSGISGTFNCARIAREELMEKYPDRKFYLVDSLGASSGFGLLVDTAWDMKNSGRPAEEVYGWLEENKLKLHHWFFSTDLKHYKRGGRISATSAALGTLLNICPLMNMNDKGELIPREKIRGKKHVIREIVEKMKAHAQNGAAYSGKCFVSNSACPEDAQAVAALVEAEFRHLSGKVMVNDIGTVVGSHTGPGTVALFFWGDERVD</sequence>
<evidence type="ECO:0000313" key="3">
    <source>
        <dbReference type="EMBL" id="SHI10501.1"/>
    </source>
</evidence>
<dbReference type="GO" id="GO:0008289">
    <property type="term" value="F:lipid binding"/>
    <property type="evidence" value="ECO:0007669"/>
    <property type="project" value="UniProtKB-KW"/>
</dbReference>
<dbReference type="PROSITE" id="PS51482">
    <property type="entry name" value="DEGV"/>
    <property type="match status" value="1"/>
</dbReference>
<evidence type="ECO:0000256" key="1">
    <source>
        <dbReference type="ARBA" id="ARBA00003238"/>
    </source>
</evidence>